<name>A0A382KKI3_9ZZZZ</name>
<proteinExistence type="predicted"/>
<evidence type="ECO:0000313" key="1">
    <source>
        <dbReference type="EMBL" id="SVC24749.1"/>
    </source>
</evidence>
<accession>A0A382KKI3</accession>
<dbReference type="AlphaFoldDB" id="A0A382KKI3"/>
<sequence>MPLRGPDTPLTRISKWEHNIAHFDVHQAVTEKYRIFVVFPIGESAKPKHLVKN</sequence>
<gene>
    <name evidence="1" type="ORF">METZ01_LOCUS277603</name>
</gene>
<organism evidence="1">
    <name type="scientific">marine metagenome</name>
    <dbReference type="NCBI Taxonomy" id="408172"/>
    <lineage>
        <taxon>unclassified sequences</taxon>
        <taxon>metagenomes</taxon>
        <taxon>ecological metagenomes</taxon>
    </lineage>
</organism>
<dbReference type="EMBL" id="UINC01081161">
    <property type="protein sequence ID" value="SVC24749.1"/>
    <property type="molecule type" value="Genomic_DNA"/>
</dbReference>
<reference evidence="1" key="1">
    <citation type="submission" date="2018-05" db="EMBL/GenBank/DDBJ databases">
        <authorList>
            <person name="Lanie J.A."/>
            <person name="Ng W.-L."/>
            <person name="Kazmierczak K.M."/>
            <person name="Andrzejewski T.M."/>
            <person name="Davidsen T.M."/>
            <person name="Wayne K.J."/>
            <person name="Tettelin H."/>
            <person name="Glass J.I."/>
            <person name="Rusch D."/>
            <person name="Podicherti R."/>
            <person name="Tsui H.-C.T."/>
            <person name="Winkler M.E."/>
        </authorList>
    </citation>
    <scope>NUCLEOTIDE SEQUENCE</scope>
</reference>
<protein>
    <submittedName>
        <fullName evidence="1">Uncharacterized protein</fullName>
    </submittedName>
</protein>